<accession>A0ABY4X9B0</accession>
<gene>
    <name evidence="1" type="ORF">LHA26_03410</name>
</gene>
<evidence type="ECO:0000313" key="1">
    <source>
        <dbReference type="EMBL" id="USI73542.1"/>
    </source>
</evidence>
<proteinExistence type="predicted"/>
<dbReference type="EMBL" id="CP084930">
    <property type="protein sequence ID" value="USI73542.1"/>
    <property type="molecule type" value="Genomic_DNA"/>
</dbReference>
<name>A0ABY4X9B0_9SPHN</name>
<protein>
    <recommendedName>
        <fullName evidence="3">Integrase</fullName>
    </recommendedName>
</protein>
<organism evidence="1 2">
    <name type="scientific">Sphingomonas morindae</name>
    <dbReference type="NCBI Taxonomy" id="1541170"/>
    <lineage>
        <taxon>Bacteria</taxon>
        <taxon>Pseudomonadati</taxon>
        <taxon>Pseudomonadota</taxon>
        <taxon>Alphaproteobacteria</taxon>
        <taxon>Sphingomonadales</taxon>
        <taxon>Sphingomonadaceae</taxon>
        <taxon>Sphingomonas</taxon>
    </lineage>
</organism>
<dbReference type="RefSeq" id="WP_252167351.1">
    <property type="nucleotide sequence ID" value="NZ_CP084930.1"/>
</dbReference>
<sequence>MGIENGRLHGRVWVLYVGSRSGLSAYAKSHDGVWFARKEEIARWALQQRQFTPVVHRGPSSETGLP</sequence>
<keyword evidence="2" id="KW-1185">Reference proteome</keyword>
<evidence type="ECO:0000313" key="2">
    <source>
        <dbReference type="Proteomes" id="UP001056937"/>
    </source>
</evidence>
<dbReference type="Proteomes" id="UP001056937">
    <property type="component" value="Chromosome 1"/>
</dbReference>
<evidence type="ECO:0008006" key="3">
    <source>
        <dbReference type="Google" id="ProtNLM"/>
    </source>
</evidence>
<reference evidence="1" key="1">
    <citation type="journal article" date="2022" name="Toxins">
        <title>Genomic Analysis of Sphingopyxis sp. USTB-05 for Biodegrading Cyanobacterial Hepatotoxins.</title>
        <authorList>
            <person name="Liu C."/>
            <person name="Xu Q."/>
            <person name="Zhao Z."/>
            <person name="Zhang H."/>
            <person name="Liu X."/>
            <person name="Yin C."/>
            <person name="Liu Y."/>
            <person name="Yan H."/>
        </authorList>
    </citation>
    <scope>NUCLEOTIDE SEQUENCE</scope>
    <source>
        <strain evidence="1">NBD5</strain>
    </source>
</reference>